<reference evidence="2" key="1">
    <citation type="journal article" date="2012" name="PLoS Genet.">
        <title>Comparative analysis of the genomes of two field isolates of the rice blast fungus Magnaporthe oryzae.</title>
        <authorList>
            <person name="Xue M."/>
            <person name="Yang J."/>
            <person name="Li Z."/>
            <person name="Hu S."/>
            <person name="Yao N."/>
            <person name="Dean R.A."/>
            <person name="Zhao W."/>
            <person name="Shen M."/>
            <person name="Zhang H."/>
            <person name="Li C."/>
            <person name="Liu L."/>
            <person name="Cao L."/>
            <person name="Xu X."/>
            <person name="Xing Y."/>
            <person name="Hsiang T."/>
            <person name="Zhang Z."/>
            <person name="Xu J.R."/>
            <person name="Peng Y.L."/>
        </authorList>
    </citation>
    <scope>NUCLEOTIDE SEQUENCE</scope>
    <source>
        <strain evidence="2">Y34</strain>
    </source>
</reference>
<proteinExistence type="predicted"/>
<evidence type="ECO:0000256" key="1">
    <source>
        <dbReference type="SAM" id="MobiDB-lite"/>
    </source>
</evidence>
<dbReference type="EMBL" id="JH793053">
    <property type="protein sequence ID" value="ELQ36026.1"/>
    <property type="molecule type" value="Genomic_DNA"/>
</dbReference>
<dbReference type="AlphaFoldDB" id="A0AA97NTF8"/>
<organism evidence="2">
    <name type="scientific">Pyricularia oryzae (strain Y34)</name>
    <name type="common">Rice blast fungus</name>
    <name type="synonym">Magnaporthe oryzae</name>
    <dbReference type="NCBI Taxonomy" id="1143189"/>
    <lineage>
        <taxon>Eukaryota</taxon>
        <taxon>Fungi</taxon>
        <taxon>Dikarya</taxon>
        <taxon>Ascomycota</taxon>
        <taxon>Pezizomycotina</taxon>
        <taxon>Sordariomycetes</taxon>
        <taxon>Sordariomycetidae</taxon>
        <taxon>Magnaporthales</taxon>
        <taxon>Pyriculariaceae</taxon>
        <taxon>Pyricularia</taxon>
    </lineage>
</organism>
<evidence type="ECO:0000313" key="2">
    <source>
        <dbReference type="EMBL" id="ELQ36026.1"/>
    </source>
</evidence>
<sequence>MCAQTRYDASRGKGIDAGEQALG</sequence>
<dbReference type="Proteomes" id="UP000011086">
    <property type="component" value="Unassembled WGS sequence"/>
</dbReference>
<feature type="region of interest" description="Disordered" evidence="1">
    <location>
        <begin position="1"/>
        <end position="23"/>
    </location>
</feature>
<gene>
    <name evidence="2" type="ORF">OOU_Y34scaffold00669g11</name>
</gene>
<accession>A0AA97NTF8</accession>
<protein>
    <submittedName>
        <fullName evidence="2">Uncharacterized protein</fullName>
    </submittedName>
</protein>
<name>A0AA97NTF8_PYRO3</name>